<name>A0A0K2UGG5_LEPSM</name>
<proteinExistence type="predicted"/>
<reference evidence="1" key="1">
    <citation type="submission" date="2014-05" db="EMBL/GenBank/DDBJ databases">
        <authorList>
            <person name="Chronopoulou M."/>
        </authorList>
    </citation>
    <scope>NUCLEOTIDE SEQUENCE</scope>
    <source>
        <tissue evidence="1">Whole organism</tissue>
    </source>
</reference>
<protein>
    <submittedName>
        <fullName evidence="1">Uncharacterized protein</fullName>
    </submittedName>
</protein>
<organism evidence="1">
    <name type="scientific">Lepeophtheirus salmonis</name>
    <name type="common">Salmon louse</name>
    <name type="synonym">Caligus salmonis</name>
    <dbReference type="NCBI Taxonomy" id="72036"/>
    <lineage>
        <taxon>Eukaryota</taxon>
        <taxon>Metazoa</taxon>
        <taxon>Ecdysozoa</taxon>
        <taxon>Arthropoda</taxon>
        <taxon>Crustacea</taxon>
        <taxon>Multicrustacea</taxon>
        <taxon>Hexanauplia</taxon>
        <taxon>Copepoda</taxon>
        <taxon>Siphonostomatoida</taxon>
        <taxon>Caligidae</taxon>
        <taxon>Lepeophtheirus</taxon>
    </lineage>
</organism>
<sequence>MVFFLFQKDFLDECGLLVLILMLMSNKFNRRNLFL</sequence>
<accession>A0A0K2UGG5</accession>
<dbReference type="EMBL" id="HACA01019952">
    <property type="protein sequence ID" value="CDW37313.1"/>
    <property type="molecule type" value="Transcribed_RNA"/>
</dbReference>
<dbReference type="AlphaFoldDB" id="A0A0K2UGG5"/>
<evidence type="ECO:0000313" key="1">
    <source>
        <dbReference type="EMBL" id="CDW37313.1"/>
    </source>
</evidence>